<reference evidence="2 3" key="1">
    <citation type="journal article" date="2024" name="Science">
        <title>Giant polyketide synthase enzymes in the biosynthesis of giant marine polyether toxins.</title>
        <authorList>
            <person name="Fallon T.R."/>
            <person name="Shende V.V."/>
            <person name="Wierzbicki I.H."/>
            <person name="Pendleton A.L."/>
            <person name="Watervoot N.F."/>
            <person name="Auber R.P."/>
            <person name="Gonzalez D.J."/>
            <person name="Wisecaver J.H."/>
            <person name="Moore B.S."/>
        </authorList>
    </citation>
    <scope>NUCLEOTIDE SEQUENCE [LARGE SCALE GENOMIC DNA]</scope>
    <source>
        <strain evidence="2 3">12B1</strain>
    </source>
</reference>
<proteinExistence type="predicted"/>
<dbReference type="Proteomes" id="UP001515480">
    <property type="component" value="Unassembled WGS sequence"/>
</dbReference>
<dbReference type="InterPro" id="IPR008979">
    <property type="entry name" value="Galactose-bd-like_sf"/>
</dbReference>
<name>A0AB34J0H9_PRYPA</name>
<organism evidence="2 3">
    <name type="scientific">Prymnesium parvum</name>
    <name type="common">Toxic golden alga</name>
    <dbReference type="NCBI Taxonomy" id="97485"/>
    <lineage>
        <taxon>Eukaryota</taxon>
        <taxon>Haptista</taxon>
        <taxon>Haptophyta</taxon>
        <taxon>Prymnesiophyceae</taxon>
        <taxon>Prymnesiales</taxon>
        <taxon>Prymnesiaceae</taxon>
        <taxon>Prymnesium</taxon>
    </lineage>
</organism>
<comment type="caution">
    <text evidence="2">The sequence shown here is derived from an EMBL/GenBank/DDBJ whole genome shotgun (WGS) entry which is preliminary data.</text>
</comment>
<feature type="compositionally biased region" description="Basic and acidic residues" evidence="1">
    <location>
        <begin position="122"/>
        <end position="132"/>
    </location>
</feature>
<dbReference type="Gene3D" id="2.60.120.260">
    <property type="entry name" value="Galactose-binding domain-like"/>
    <property type="match status" value="1"/>
</dbReference>
<evidence type="ECO:0000313" key="3">
    <source>
        <dbReference type="Proteomes" id="UP001515480"/>
    </source>
</evidence>
<sequence>MSDTLDSSNWAGHTFGASRCIDGVYGLGNARWSFCNSNLNQNNPWLSVQYASGSYIDSVSIYTRSDCCQRFLSQFEVYVGSSAGNPLSSGSMTRQRPDARCGRADFNWIGVVLAIAQSDVGPYERPDHRSDARANLSSYTSSL</sequence>
<dbReference type="EMBL" id="JBGBPQ010000015">
    <property type="protein sequence ID" value="KAL1510416.1"/>
    <property type="molecule type" value="Genomic_DNA"/>
</dbReference>
<evidence type="ECO:0008006" key="4">
    <source>
        <dbReference type="Google" id="ProtNLM"/>
    </source>
</evidence>
<protein>
    <recommendedName>
        <fullName evidence="4">F5/8 type C domain-containing protein</fullName>
    </recommendedName>
</protein>
<gene>
    <name evidence="2" type="ORF">AB1Y20_006724</name>
</gene>
<evidence type="ECO:0000256" key="1">
    <source>
        <dbReference type="SAM" id="MobiDB-lite"/>
    </source>
</evidence>
<keyword evidence="3" id="KW-1185">Reference proteome</keyword>
<dbReference type="AlphaFoldDB" id="A0AB34J0H9"/>
<dbReference type="SUPFAM" id="SSF49785">
    <property type="entry name" value="Galactose-binding domain-like"/>
    <property type="match status" value="1"/>
</dbReference>
<dbReference type="Pfam" id="PF22633">
    <property type="entry name" value="F5_F8_type_C_2"/>
    <property type="match status" value="1"/>
</dbReference>
<evidence type="ECO:0000313" key="2">
    <source>
        <dbReference type="EMBL" id="KAL1510416.1"/>
    </source>
</evidence>
<accession>A0AB34J0H9</accession>
<feature type="region of interest" description="Disordered" evidence="1">
    <location>
        <begin position="121"/>
        <end position="143"/>
    </location>
</feature>